<dbReference type="Pfam" id="PF00106">
    <property type="entry name" value="adh_short"/>
    <property type="match status" value="1"/>
</dbReference>
<accession>A0A2P0QJC3</accession>
<dbReference type="AlphaFoldDB" id="A0A2P0QJC3"/>
<reference evidence="1" key="1">
    <citation type="submission" date="2016-12" db="EMBL/GenBank/DDBJ databases">
        <title>Arsenic respiratory pathways in the anoxic pelagic waters of the Pacific Ocean.</title>
        <authorList>
            <person name="Saunders J.K."/>
            <person name="Fuchsman C.A."/>
            <person name="McKay C."/>
            <person name="Rocap G."/>
        </authorList>
    </citation>
    <scope>NUCLEOTIDE SEQUENCE</scope>
</reference>
<dbReference type="PANTHER" id="PTHR43431">
    <property type="entry name" value="OXIDOREDUCTASE, SHORT CHAIN DEHYDROGENASE/REDUCTASE FAMILY (AFU_ORTHOLOGUE AFUA_5G14000)"/>
    <property type="match status" value="1"/>
</dbReference>
<sequence length="239" mass="25801">MTNSILVLGVGPSNGLGAAIARRFAREGYHTFIVGRDGERLGRVAAECGETVTALPGDATDRDAVARIFDAVEAEAGVPTVVAYNAGNNRRIPFFDLDEATFTNFWRTCCLGGFLVGQEAARRMLTRGSGTITFTGASASRRGRPGFAHFAAGKAAIKAVAEAMAREFGPQGLHVAHVIIDGGINGERLLSRVPEMAKERGEDGLLGIEHIAETFWQLHAQHPSAWTFETELRPYKERF</sequence>
<evidence type="ECO:0000313" key="1">
    <source>
        <dbReference type="EMBL" id="ART90554.1"/>
    </source>
</evidence>
<protein>
    <submittedName>
        <fullName evidence="1">Glucose/ribitol dehydrogenase</fullName>
    </submittedName>
</protein>
<dbReference type="PANTHER" id="PTHR43431:SF7">
    <property type="entry name" value="OXIDOREDUCTASE, SHORT CHAIN DEHYDROGENASE_REDUCTASE FAMILY (AFU_ORTHOLOGUE AFUA_5G14000)"/>
    <property type="match status" value="1"/>
</dbReference>
<dbReference type="EMBL" id="KY400105">
    <property type="protein sequence ID" value="ART90554.1"/>
    <property type="molecule type" value="Genomic_DNA"/>
</dbReference>
<organism evidence="1">
    <name type="scientific">uncultured Pseudomonadota bacterium</name>
    <dbReference type="NCBI Taxonomy" id="153809"/>
    <lineage>
        <taxon>Bacteria</taxon>
        <taxon>Pseudomonadati</taxon>
        <taxon>Pseudomonadota</taxon>
        <taxon>environmental samples</taxon>
    </lineage>
</organism>
<name>A0A2P0QJC3_9PROT</name>
<dbReference type="InterPro" id="IPR002347">
    <property type="entry name" value="SDR_fam"/>
</dbReference>
<dbReference type="Gene3D" id="3.40.50.720">
    <property type="entry name" value="NAD(P)-binding Rossmann-like Domain"/>
    <property type="match status" value="1"/>
</dbReference>
<dbReference type="InterPro" id="IPR036291">
    <property type="entry name" value="NAD(P)-bd_dom_sf"/>
</dbReference>
<dbReference type="SUPFAM" id="SSF51735">
    <property type="entry name" value="NAD(P)-binding Rossmann-fold domains"/>
    <property type="match status" value="1"/>
</dbReference>
<dbReference type="PRINTS" id="PR00081">
    <property type="entry name" value="GDHRDH"/>
</dbReference>
<proteinExistence type="predicted"/>